<dbReference type="InterPro" id="IPR056119">
    <property type="entry name" value="DUF7702"/>
</dbReference>
<dbReference type="PANTHER" id="PTHR35340:SF5">
    <property type="entry name" value="ASST-DOMAIN-CONTAINING PROTEIN"/>
    <property type="match status" value="1"/>
</dbReference>
<evidence type="ECO:0000313" key="5">
    <source>
        <dbReference type="Proteomes" id="UP001213623"/>
    </source>
</evidence>
<dbReference type="InterPro" id="IPR039535">
    <property type="entry name" value="ASST-like"/>
</dbReference>
<reference evidence="4" key="1">
    <citation type="submission" date="2023-03" db="EMBL/GenBank/DDBJ databases">
        <title>Mating type loci evolution in Malassezia.</title>
        <authorList>
            <person name="Coelho M.A."/>
        </authorList>
    </citation>
    <scope>NUCLEOTIDE SEQUENCE</scope>
    <source>
        <strain evidence="4">CBS 9557</strain>
    </source>
</reference>
<dbReference type="PANTHER" id="PTHR35340">
    <property type="entry name" value="PQQ ENZYME REPEAT PROTEIN-RELATED"/>
    <property type="match status" value="1"/>
</dbReference>
<gene>
    <name evidence="4" type="ORF">MNAN1_003476</name>
</gene>
<feature type="chain" id="PRO_5042193218" description="DUF7702 domain-containing protein" evidence="2">
    <location>
        <begin position="18"/>
        <end position="728"/>
    </location>
</feature>
<keyword evidence="1" id="KW-0472">Membrane</keyword>
<dbReference type="Pfam" id="PF14269">
    <property type="entry name" value="Arylsulfotran_2"/>
    <property type="match status" value="1"/>
</dbReference>
<evidence type="ECO:0000256" key="2">
    <source>
        <dbReference type="SAM" id="SignalP"/>
    </source>
</evidence>
<feature type="transmembrane region" description="Helical" evidence="1">
    <location>
        <begin position="542"/>
        <end position="570"/>
    </location>
</feature>
<feature type="transmembrane region" description="Helical" evidence="1">
    <location>
        <begin position="620"/>
        <end position="646"/>
    </location>
</feature>
<dbReference type="InterPro" id="IPR053143">
    <property type="entry name" value="Arylsulfate_ST"/>
</dbReference>
<keyword evidence="5" id="KW-1185">Reference proteome</keyword>
<feature type="transmembrane region" description="Helical" evidence="1">
    <location>
        <begin position="653"/>
        <end position="674"/>
    </location>
</feature>
<keyword evidence="1" id="KW-1133">Transmembrane helix</keyword>
<feature type="signal peptide" evidence="2">
    <location>
        <begin position="1"/>
        <end position="17"/>
    </location>
</feature>
<keyword evidence="2" id="KW-0732">Signal</keyword>
<sequence length="728" mass="81685">MVFQCLALLGLLAAVQAKFVTQPDFALPDLNVTYQNGDHEAADGYYFLSPRITEPRGLMIFDKNLDLVYLNRNYDVIDSMHWYPQVWSGDKKLVAWSGNNDLGFSNGTTKIFNQDYTLNKTIKTTHFIDGHEFWMTPQGNTTMSTSYKVFGGQDVSTLNHTYGLKNGFIVDSCFQEVDLAKGEAIFRWCPHEHGVPLNWSYTAPQSPPFTELGAWDWFHMNAVQKDVLGNYFLSSRYLHKIFYIDGKTKEVLWTLGGKDGNFTGDGTQFAWQHHVRLVNEANANPEEIAQKNKNGKRYISIFDNESYGNDNATIYNVRSDTHSVGRIIELDFAKKTAKLLRKYENPGGQQGLLANSQGAVHLISNYTNINSTNVIMSYGAVPVIAEYLENGTAVRVIRFSKTGFAQSYRVLKFDWEGYPATTPDVAIQNGKIYVSWNGATEVAKWVLHQSKDKNDISKGTKKSTFKKTGFESSTTIDSDYHIAQVEALDKNDQVLGKSEVIDHHNHVKPFGSLVRVVGSVLLVAYYEIANDDPRKANNDKGLLITGLILQGFGFSFIFSAALSCLGHVLTHKDGQPKEREGKPIRTMPERLLNLVNIAALILLIVGYNESMDAIVQGTKMSILVAAGNAIYLVMNFVLAILALVTLFQVSILYHYRLILTVVLASPFMLVRSAYTLYATTGSTLRYGGLAERIVLQYVVEVIFFCIFSIARILIREERVTKHMDLELA</sequence>
<proteinExistence type="predicted"/>
<accession>A0AAF0J8V9</accession>
<protein>
    <recommendedName>
        <fullName evidence="3">DUF7702 domain-containing protein</fullName>
    </recommendedName>
</protein>
<evidence type="ECO:0000313" key="4">
    <source>
        <dbReference type="EMBL" id="WFD28465.1"/>
    </source>
</evidence>
<organism evidence="4 5">
    <name type="scientific">Malassezia nana</name>
    <dbReference type="NCBI Taxonomy" id="180528"/>
    <lineage>
        <taxon>Eukaryota</taxon>
        <taxon>Fungi</taxon>
        <taxon>Dikarya</taxon>
        <taxon>Basidiomycota</taxon>
        <taxon>Ustilaginomycotina</taxon>
        <taxon>Malasseziomycetes</taxon>
        <taxon>Malasseziales</taxon>
        <taxon>Malasseziaceae</taxon>
        <taxon>Malassezia</taxon>
    </lineage>
</organism>
<feature type="transmembrane region" description="Helical" evidence="1">
    <location>
        <begin position="694"/>
        <end position="714"/>
    </location>
</feature>
<dbReference type="AlphaFoldDB" id="A0AAF0J8V9"/>
<evidence type="ECO:0000259" key="3">
    <source>
        <dbReference type="Pfam" id="PF24800"/>
    </source>
</evidence>
<feature type="transmembrane region" description="Helical" evidence="1">
    <location>
        <begin position="591"/>
        <end position="608"/>
    </location>
</feature>
<dbReference type="EMBL" id="CP119898">
    <property type="protein sequence ID" value="WFD28465.1"/>
    <property type="molecule type" value="Genomic_DNA"/>
</dbReference>
<name>A0AAF0J8V9_9BASI</name>
<feature type="domain" description="DUF7702" evidence="3">
    <location>
        <begin position="512"/>
        <end position="704"/>
    </location>
</feature>
<dbReference type="Pfam" id="PF24800">
    <property type="entry name" value="DUF7702"/>
    <property type="match status" value="1"/>
</dbReference>
<dbReference type="Proteomes" id="UP001213623">
    <property type="component" value="Chromosome 7"/>
</dbReference>
<keyword evidence="1" id="KW-0812">Transmembrane</keyword>
<evidence type="ECO:0000256" key="1">
    <source>
        <dbReference type="SAM" id="Phobius"/>
    </source>
</evidence>